<feature type="transmembrane region" description="Helical" evidence="1">
    <location>
        <begin position="143"/>
        <end position="169"/>
    </location>
</feature>
<organism evidence="2 3">
    <name type="scientific">Candidatus Clostridium radicumherbarum</name>
    <dbReference type="NCBI Taxonomy" id="3381662"/>
    <lineage>
        <taxon>Bacteria</taxon>
        <taxon>Bacillati</taxon>
        <taxon>Bacillota</taxon>
        <taxon>Clostridia</taxon>
        <taxon>Eubacteriales</taxon>
        <taxon>Clostridiaceae</taxon>
        <taxon>Clostridium</taxon>
    </lineage>
</organism>
<feature type="transmembrane region" description="Helical" evidence="1">
    <location>
        <begin position="105"/>
        <end position="137"/>
    </location>
</feature>
<keyword evidence="1" id="KW-1133">Transmembrane helix</keyword>
<evidence type="ECO:0000313" key="3">
    <source>
        <dbReference type="Proteomes" id="UP001623661"/>
    </source>
</evidence>
<keyword evidence="3" id="KW-1185">Reference proteome</keyword>
<proteinExistence type="predicted"/>
<keyword evidence="1" id="KW-0812">Transmembrane</keyword>
<dbReference type="RefSeq" id="WP_406763832.1">
    <property type="nucleotide sequence ID" value="NZ_JBJHZY010000001.1"/>
</dbReference>
<reference evidence="2 3" key="1">
    <citation type="submission" date="2024-11" db="EMBL/GenBank/DDBJ databases">
        <authorList>
            <person name="Heng Y.C."/>
            <person name="Lim A.C.H."/>
            <person name="Lee J.K.Y."/>
            <person name="Kittelmann S."/>
        </authorList>
    </citation>
    <scope>NUCLEOTIDE SEQUENCE [LARGE SCALE GENOMIC DNA]</scope>
    <source>
        <strain evidence="2 3">WILCCON 0202</strain>
    </source>
</reference>
<dbReference type="Proteomes" id="UP001623661">
    <property type="component" value="Unassembled WGS sequence"/>
</dbReference>
<protein>
    <submittedName>
        <fullName evidence="2">HAAS signaling domain-containing protein</fullName>
    </submittedName>
</protein>
<dbReference type="EMBL" id="JBJHZY010000001">
    <property type="protein sequence ID" value="MFL0267224.1"/>
    <property type="molecule type" value="Genomic_DNA"/>
</dbReference>
<keyword evidence="1" id="KW-0472">Membrane</keyword>
<evidence type="ECO:0000256" key="1">
    <source>
        <dbReference type="SAM" id="Phobius"/>
    </source>
</evidence>
<comment type="caution">
    <text evidence="2">The sequence shown here is derived from an EMBL/GenBank/DDBJ whole genome shotgun (WGS) entry which is preliminary data.</text>
</comment>
<dbReference type="Pfam" id="PF22564">
    <property type="entry name" value="HAAS"/>
    <property type="match status" value="1"/>
</dbReference>
<evidence type="ECO:0000313" key="2">
    <source>
        <dbReference type="EMBL" id="MFL0267224.1"/>
    </source>
</evidence>
<name>A0ABW8TP55_9CLOT</name>
<accession>A0ABW8TP55</accession>
<feature type="transmembrane region" description="Helical" evidence="1">
    <location>
        <begin position="211"/>
        <end position="230"/>
    </location>
</feature>
<sequence>MNEKIKIFIDDLKKQLLGLPQDEINEAVNYFEEYLTESLEARNNLEEVLIELGSPKKIAETLKRESNLTNAKNKPGIRNFTMVIKDAFKSVSTPLSIFSLSITALISYCIIALIFGGAVICGMSAVITVVLCIYQAFTIPFNYILEIIGTFGLGILTGGILSLLTLYLLKCGKLFIKLSIKQISLMLKLSGKPELKAAKEDRKRLWPVTRILLIFSAAGFILFGASGLPWRFITIFNSFKPEGNLKKFITEYNISDINKISALTAHSIIKVEEGSSDKIIVSYEEPDWLTHEISNTLGTLNFREKSNGKLPFFDLISLHDSQTELNITLPKGFKNDSILLQSTGGNILISNISGNVVAKTLTGEIQYNSGTLKNSITAHTGSGYIAVIDSATGKKVNGLKEYFNGVNTTSKISLTSTSGSVIIEK</sequence>
<gene>
    <name evidence="2" type="ORF">ACJDUH_03830</name>
</gene>